<organism evidence="8 9">
    <name type="scientific">Trifolium medium</name>
    <dbReference type="NCBI Taxonomy" id="97028"/>
    <lineage>
        <taxon>Eukaryota</taxon>
        <taxon>Viridiplantae</taxon>
        <taxon>Streptophyta</taxon>
        <taxon>Embryophyta</taxon>
        <taxon>Tracheophyta</taxon>
        <taxon>Spermatophyta</taxon>
        <taxon>Magnoliopsida</taxon>
        <taxon>eudicotyledons</taxon>
        <taxon>Gunneridae</taxon>
        <taxon>Pentapetalae</taxon>
        <taxon>rosids</taxon>
        <taxon>fabids</taxon>
        <taxon>Fabales</taxon>
        <taxon>Fabaceae</taxon>
        <taxon>Papilionoideae</taxon>
        <taxon>50 kb inversion clade</taxon>
        <taxon>NPAAA clade</taxon>
        <taxon>Hologalegina</taxon>
        <taxon>IRL clade</taxon>
        <taxon>Trifolieae</taxon>
        <taxon>Trifolium</taxon>
    </lineage>
</organism>
<evidence type="ECO:0000256" key="7">
    <source>
        <dbReference type="ARBA" id="ARBA00023242"/>
    </source>
</evidence>
<evidence type="ECO:0000256" key="1">
    <source>
        <dbReference type="ARBA" id="ARBA00004567"/>
    </source>
</evidence>
<gene>
    <name evidence="8" type="ORF">A2U01_0007631</name>
</gene>
<name>A0A392MHI1_9FABA</name>
<dbReference type="PANTHER" id="PTHR13003">
    <property type="entry name" value="NUP107-RELATED"/>
    <property type="match status" value="1"/>
</dbReference>
<proteinExistence type="predicted"/>
<dbReference type="EMBL" id="LXQA010010923">
    <property type="protein sequence ID" value="MCH86771.1"/>
    <property type="molecule type" value="Genomic_DNA"/>
</dbReference>
<accession>A0A392MHI1</accession>
<keyword evidence="4" id="KW-0653">Protein transport</keyword>
<evidence type="ECO:0000313" key="9">
    <source>
        <dbReference type="Proteomes" id="UP000265520"/>
    </source>
</evidence>
<comment type="caution">
    <text evidence="8">The sequence shown here is derived from an EMBL/GenBank/DDBJ whole genome shotgun (WGS) entry which is preliminary data.</text>
</comment>
<protein>
    <submittedName>
        <fullName evidence="8">Nuclear pore complex protein Nup107-like</fullName>
    </submittedName>
</protein>
<dbReference type="GO" id="GO:0006406">
    <property type="term" value="P:mRNA export from nucleus"/>
    <property type="evidence" value="ECO:0007669"/>
    <property type="project" value="TreeGrafter"/>
</dbReference>
<dbReference type="GO" id="GO:0017056">
    <property type="term" value="F:structural constituent of nuclear pore"/>
    <property type="evidence" value="ECO:0007669"/>
    <property type="project" value="InterPro"/>
</dbReference>
<keyword evidence="5" id="KW-0811">Translocation</keyword>
<dbReference type="GO" id="GO:0000973">
    <property type="term" value="P:post-transcriptional tethering of RNA polymerase II gene DNA at nuclear periphery"/>
    <property type="evidence" value="ECO:0007669"/>
    <property type="project" value="TreeGrafter"/>
</dbReference>
<evidence type="ECO:0000313" key="8">
    <source>
        <dbReference type="EMBL" id="MCH86771.1"/>
    </source>
</evidence>
<evidence type="ECO:0000256" key="4">
    <source>
        <dbReference type="ARBA" id="ARBA00022927"/>
    </source>
</evidence>
<dbReference type="GO" id="GO:0006606">
    <property type="term" value="P:protein import into nucleus"/>
    <property type="evidence" value="ECO:0007669"/>
    <property type="project" value="TreeGrafter"/>
</dbReference>
<dbReference type="AlphaFoldDB" id="A0A392MHI1"/>
<keyword evidence="6" id="KW-0906">Nuclear pore complex</keyword>
<dbReference type="InterPro" id="IPR007252">
    <property type="entry name" value="Nup84/Nup107"/>
</dbReference>
<dbReference type="GO" id="GO:0031080">
    <property type="term" value="C:nuclear pore outer ring"/>
    <property type="evidence" value="ECO:0007669"/>
    <property type="project" value="TreeGrafter"/>
</dbReference>
<keyword evidence="2" id="KW-0813">Transport</keyword>
<comment type="subcellular location">
    <subcellularLocation>
        <location evidence="1">Nucleus</location>
        <location evidence="1">Nuclear pore complex</location>
    </subcellularLocation>
</comment>
<reference evidence="8 9" key="1">
    <citation type="journal article" date="2018" name="Front. Plant Sci.">
        <title>Red Clover (Trifolium pratense) and Zigzag Clover (T. medium) - A Picture of Genomic Similarities and Differences.</title>
        <authorList>
            <person name="Dluhosova J."/>
            <person name="Istvanek J."/>
            <person name="Nedelnik J."/>
            <person name="Repkova J."/>
        </authorList>
    </citation>
    <scope>NUCLEOTIDE SEQUENCE [LARGE SCALE GENOMIC DNA]</scope>
    <source>
        <strain evidence="9">cv. 10/8</strain>
        <tissue evidence="8">Leaf</tissue>
    </source>
</reference>
<dbReference type="Proteomes" id="UP000265520">
    <property type="component" value="Unassembled WGS sequence"/>
</dbReference>
<sequence length="110" mass="12972">MKNGKNRTLQAVEFESGIGHLWHWRYLLHDEEMEAALRDKILSVGDHILHLYAQFLFSKEHEEELVGIYASQLARQRCIDPLCSHDMELRLHSRCVIIEDDLLKRELSCE</sequence>
<keyword evidence="3" id="KW-0509">mRNA transport</keyword>
<keyword evidence="9" id="KW-1185">Reference proteome</keyword>
<evidence type="ECO:0000256" key="2">
    <source>
        <dbReference type="ARBA" id="ARBA00022448"/>
    </source>
</evidence>
<dbReference type="PANTHER" id="PTHR13003:SF2">
    <property type="entry name" value="NUCLEAR PORE COMPLEX PROTEIN NUP107"/>
    <property type="match status" value="1"/>
</dbReference>
<keyword evidence="7" id="KW-0539">Nucleus</keyword>
<evidence type="ECO:0000256" key="3">
    <source>
        <dbReference type="ARBA" id="ARBA00022816"/>
    </source>
</evidence>
<evidence type="ECO:0000256" key="5">
    <source>
        <dbReference type="ARBA" id="ARBA00023010"/>
    </source>
</evidence>
<evidence type="ECO:0000256" key="6">
    <source>
        <dbReference type="ARBA" id="ARBA00023132"/>
    </source>
</evidence>